<feature type="domain" description="XdhC- CoxI" evidence="1">
    <location>
        <begin position="19"/>
        <end position="81"/>
    </location>
</feature>
<name>K6YGV3_9ALTE</name>
<accession>K6YGV3</accession>
<organism evidence="3 4">
    <name type="scientific">Paraglaciecola arctica BSs20135</name>
    <dbReference type="NCBI Taxonomy" id="493475"/>
    <lineage>
        <taxon>Bacteria</taxon>
        <taxon>Pseudomonadati</taxon>
        <taxon>Pseudomonadota</taxon>
        <taxon>Gammaproteobacteria</taxon>
        <taxon>Alteromonadales</taxon>
        <taxon>Alteromonadaceae</taxon>
        <taxon>Paraglaciecola</taxon>
    </lineage>
</organism>
<gene>
    <name evidence="3" type="ORF">GARC_0400</name>
</gene>
<dbReference type="Gene3D" id="3.40.50.720">
    <property type="entry name" value="NAD(P)-binding Rossmann-like Domain"/>
    <property type="match status" value="1"/>
</dbReference>
<dbReference type="PANTHER" id="PTHR30388">
    <property type="entry name" value="ALDEHYDE OXIDOREDUCTASE MOLYBDENUM COFACTOR ASSEMBLY PROTEIN"/>
    <property type="match status" value="1"/>
</dbReference>
<feature type="domain" description="XdhC Rossmann" evidence="2">
    <location>
        <begin position="177"/>
        <end position="317"/>
    </location>
</feature>
<sequence>MANRISQLLSHWSENRDKHLWVLATIIQTDGSSYRKAGAMMLINDMGQYFGLLSGGCLESDIMRQARRCWDNQQNRIIEYDMREEEDLAWQLGIGCGGMVRILLQPVNADNDYLQLDVLNGCLEQRQKAEYHQQIDEGLPLNKVLEVIDKQQTLAASIQVAGAVEFFVQQLSPAPLLAVFGAGVDAKPVVSIAAELGWQVLLIDPRMGYAKTEFFTKASQIIRQPFVELQSATWLQQIDAALILTHNIKLDASALTLVQSSSAKYVGLLGPTHRTDRVLDIANLTRNDLTKPLANPVGLRLGGELPESIALSMLAEVHAALENADGLSISGVLNQ</sequence>
<evidence type="ECO:0000313" key="3">
    <source>
        <dbReference type="EMBL" id="GAC17382.1"/>
    </source>
</evidence>
<dbReference type="OrthoDB" id="9815497at2"/>
<dbReference type="RefSeq" id="WP_007616145.1">
    <property type="nucleotide sequence ID" value="NZ_BAEO01000006.1"/>
</dbReference>
<reference evidence="3 4" key="1">
    <citation type="journal article" date="2017" name="Antonie Van Leeuwenhoek">
        <title>Rhizobium rhizosphaerae sp. nov., a novel species isolated from rice rhizosphere.</title>
        <authorList>
            <person name="Zhao J.J."/>
            <person name="Zhang J."/>
            <person name="Zhang R.J."/>
            <person name="Zhang C.W."/>
            <person name="Yin H.Q."/>
            <person name="Zhang X.X."/>
        </authorList>
    </citation>
    <scope>NUCLEOTIDE SEQUENCE [LARGE SCALE GENOMIC DNA]</scope>
    <source>
        <strain evidence="3 4">BSs20135</strain>
    </source>
</reference>
<evidence type="ECO:0000259" key="1">
    <source>
        <dbReference type="Pfam" id="PF02625"/>
    </source>
</evidence>
<dbReference type="PANTHER" id="PTHR30388:SF4">
    <property type="entry name" value="MOLYBDENUM COFACTOR INSERTION CHAPERONE PAOD"/>
    <property type="match status" value="1"/>
</dbReference>
<protein>
    <recommendedName>
        <fullName evidence="5">Xanthine dehydrogenase accessory factor</fullName>
    </recommendedName>
</protein>
<evidence type="ECO:0008006" key="5">
    <source>
        <dbReference type="Google" id="ProtNLM"/>
    </source>
</evidence>
<dbReference type="eggNOG" id="COG1975">
    <property type="taxonomic scope" value="Bacteria"/>
</dbReference>
<dbReference type="InterPro" id="IPR027051">
    <property type="entry name" value="XdhC_Rossmann_dom"/>
</dbReference>
<dbReference type="EMBL" id="BAEO01000006">
    <property type="protein sequence ID" value="GAC17382.1"/>
    <property type="molecule type" value="Genomic_DNA"/>
</dbReference>
<dbReference type="Pfam" id="PF02625">
    <property type="entry name" value="XdhC_CoxI"/>
    <property type="match status" value="1"/>
</dbReference>
<proteinExistence type="predicted"/>
<evidence type="ECO:0000313" key="4">
    <source>
        <dbReference type="Proteomes" id="UP000006327"/>
    </source>
</evidence>
<dbReference type="InterPro" id="IPR003777">
    <property type="entry name" value="XdhC_CoxI"/>
</dbReference>
<dbReference type="Pfam" id="PF13478">
    <property type="entry name" value="XdhC_C"/>
    <property type="match status" value="1"/>
</dbReference>
<dbReference type="STRING" id="493475.GARC_0400"/>
<comment type="caution">
    <text evidence="3">The sequence shown here is derived from an EMBL/GenBank/DDBJ whole genome shotgun (WGS) entry which is preliminary data.</text>
</comment>
<evidence type="ECO:0000259" key="2">
    <source>
        <dbReference type="Pfam" id="PF13478"/>
    </source>
</evidence>
<dbReference type="InterPro" id="IPR052698">
    <property type="entry name" value="MoCofactor_Util/Proc"/>
</dbReference>
<dbReference type="Proteomes" id="UP000006327">
    <property type="component" value="Unassembled WGS sequence"/>
</dbReference>
<keyword evidence="4" id="KW-1185">Reference proteome</keyword>
<dbReference type="AlphaFoldDB" id="K6YGV3"/>